<dbReference type="InterPro" id="IPR036612">
    <property type="entry name" value="KH_dom_type_1_sf"/>
</dbReference>
<reference evidence="3" key="1">
    <citation type="submission" date="2020-04" db="EMBL/GenBank/DDBJ databases">
        <title>Hybrid Assembly of Korean Phytophthora infestans isolates.</title>
        <authorList>
            <person name="Prokchorchik M."/>
            <person name="Lee Y."/>
            <person name="Seo J."/>
            <person name="Cho J.-H."/>
            <person name="Park Y.-E."/>
            <person name="Jang D.-C."/>
            <person name="Im J.-S."/>
            <person name="Choi J.-G."/>
            <person name="Park H.-J."/>
            <person name="Lee G.-B."/>
            <person name="Lee Y.-G."/>
            <person name="Hong S.-Y."/>
            <person name="Cho K."/>
            <person name="Sohn K.H."/>
        </authorList>
    </citation>
    <scope>NUCLEOTIDE SEQUENCE</scope>
    <source>
        <strain evidence="3">KR_1_A1</strain>
        <strain evidence="4">KR_2_A2</strain>
    </source>
</reference>
<proteinExistence type="predicted"/>
<name>A0A833T4H5_PHYIN</name>
<evidence type="ECO:0000313" key="3">
    <source>
        <dbReference type="EMBL" id="KAF4042219.1"/>
    </source>
</evidence>
<protein>
    <submittedName>
        <fullName evidence="3">KH domain</fullName>
    </submittedName>
</protein>
<dbReference type="CDD" id="cd00105">
    <property type="entry name" value="KH-I"/>
    <property type="match status" value="1"/>
</dbReference>
<gene>
    <name evidence="3" type="ORF">GN244_ATG05589</name>
    <name evidence="4" type="ORF">GN958_ATG12917</name>
</gene>
<evidence type="ECO:0000313" key="5">
    <source>
        <dbReference type="Proteomes" id="UP000602510"/>
    </source>
</evidence>
<dbReference type="AlphaFoldDB" id="A0A833T4H5"/>
<dbReference type="Proteomes" id="UP000602510">
    <property type="component" value="Unassembled WGS sequence"/>
</dbReference>
<dbReference type="EMBL" id="WSZM01000106">
    <property type="protein sequence ID" value="KAF4042219.1"/>
    <property type="molecule type" value="Genomic_DNA"/>
</dbReference>
<organism evidence="3 5">
    <name type="scientific">Phytophthora infestans</name>
    <name type="common">Potato late blight agent</name>
    <name type="synonym">Botrytis infestans</name>
    <dbReference type="NCBI Taxonomy" id="4787"/>
    <lineage>
        <taxon>Eukaryota</taxon>
        <taxon>Sar</taxon>
        <taxon>Stramenopiles</taxon>
        <taxon>Oomycota</taxon>
        <taxon>Peronosporomycetes</taxon>
        <taxon>Peronosporales</taxon>
        <taxon>Peronosporaceae</taxon>
        <taxon>Phytophthora</taxon>
    </lineage>
</organism>
<comment type="caution">
    <text evidence="3">The sequence shown here is derived from an EMBL/GenBank/DDBJ whole genome shotgun (WGS) entry which is preliminary data.</text>
</comment>
<feature type="domain" description="K Homology" evidence="2">
    <location>
        <begin position="8"/>
        <end position="74"/>
    </location>
</feature>
<dbReference type="GO" id="GO:0003723">
    <property type="term" value="F:RNA binding"/>
    <property type="evidence" value="ECO:0007669"/>
    <property type="project" value="UniProtKB-UniRule"/>
</dbReference>
<evidence type="ECO:0000256" key="1">
    <source>
        <dbReference type="PROSITE-ProRule" id="PRU00117"/>
    </source>
</evidence>
<dbReference type="Pfam" id="PF00013">
    <property type="entry name" value="KH_1"/>
    <property type="match status" value="1"/>
</dbReference>
<dbReference type="EMBL" id="JAACNO010001745">
    <property type="protein sequence ID" value="KAF4137964.1"/>
    <property type="molecule type" value="Genomic_DNA"/>
</dbReference>
<accession>A0A833T4H5</accession>
<dbReference type="SUPFAM" id="SSF54791">
    <property type="entry name" value="Eukaryotic type KH-domain (KH-domain type I)"/>
    <property type="match status" value="1"/>
</dbReference>
<keyword evidence="1" id="KW-0694">RNA-binding</keyword>
<dbReference type="Proteomes" id="UP000704712">
    <property type="component" value="Unassembled WGS sequence"/>
</dbReference>
<dbReference type="SMART" id="SM00322">
    <property type="entry name" value="KH"/>
    <property type="match status" value="1"/>
</dbReference>
<dbReference type="InterPro" id="IPR004087">
    <property type="entry name" value="KH_dom"/>
</dbReference>
<evidence type="ECO:0000259" key="2">
    <source>
        <dbReference type="SMART" id="SM00322"/>
    </source>
</evidence>
<sequence length="395" mass="44798">MSFQSTSLRQAKNVAIPDHVPVGAVIGKGGSYCKAMRENHGVRYSVDGTDRKVTLIGPGTGVKSAEEELTDLFASFAINKQEENRVFEVVAPNGPTRWWSFQQDMETSSDEQVQEYPYRLKQSGRAIETSNENTISWIKEFREDDMANVMDYLLEKPSKSPLKIKIAFGKLCFKLSSIDCKSSTIAWSELQKLRNFEEFMTRWSNYCSRSSPSITALMDDLESWMEKGVEPRKTLSVHVAGCKGGSYGLKYHLVDRQWELHSAYTRRYVRGTYDVILDNDTSFRVRAVSHEVATKSASADIQHHLDISTPNGGDFLRTKVELSRNAPAGMQIKSFEAKSKVHVDANGLRFSIFYLDKHQDEFRLECRLATVEKEKMSTKDNEAQVLLMKVLEVLA</sequence>
<dbReference type="Gene3D" id="3.30.1370.10">
    <property type="entry name" value="K Homology domain, type 1"/>
    <property type="match status" value="1"/>
</dbReference>
<evidence type="ECO:0000313" key="4">
    <source>
        <dbReference type="EMBL" id="KAF4137964.1"/>
    </source>
</evidence>
<dbReference type="PROSITE" id="PS50084">
    <property type="entry name" value="KH_TYPE_1"/>
    <property type="match status" value="1"/>
</dbReference>
<keyword evidence="5" id="KW-1185">Reference proteome</keyword>
<dbReference type="InterPro" id="IPR004088">
    <property type="entry name" value="KH_dom_type_1"/>
</dbReference>